<reference evidence="3 4" key="1">
    <citation type="submission" date="2016-09" db="EMBL/GenBank/DDBJ databases">
        <title>Extensive genetic diversity and differential bi-allelic expression allows diatom success in the polar Southern Ocean.</title>
        <authorList>
            <consortium name="DOE Joint Genome Institute"/>
            <person name="Mock T."/>
            <person name="Otillar R.P."/>
            <person name="Strauss J."/>
            <person name="Dupont C."/>
            <person name="Frickenhaus S."/>
            <person name="Maumus F."/>
            <person name="Mcmullan M."/>
            <person name="Sanges R."/>
            <person name="Schmutz J."/>
            <person name="Toseland A."/>
            <person name="Valas R."/>
            <person name="Veluchamy A."/>
            <person name="Ward B.J."/>
            <person name="Allen A."/>
            <person name="Barry K."/>
            <person name="Falciatore A."/>
            <person name="Ferrante M."/>
            <person name="Fortunato A.E."/>
            <person name="Gloeckner G."/>
            <person name="Gruber A."/>
            <person name="Hipkin R."/>
            <person name="Janech M."/>
            <person name="Kroth P."/>
            <person name="Leese F."/>
            <person name="Lindquist E."/>
            <person name="Lyon B.R."/>
            <person name="Martin J."/>
            <person name="Mayer C."/>
            <person name="Parker M."/>
            <person name="Quesneville H."/>
            <person name="Raymond J."/>
            <person name="Uhlig C."/>
            <person name="Valentin K.U."/>
            <person name="Worden A.Z."/>
            <person name="Armbrust E.V."/>
            <person name="Bowler C."/>
            <person name="Green B."/>
            <person name="Moulton V."/>
            <person name="Van Oosterhout C."/>
            <person name="Grigoriev I."/>
        </authorList>
    </citation>
    <scope>NUCLEOTIDE SEQUENCE [LARGE SCALE GENOMIC DNA]</scope>
    <source>
        <strain evidence="3 4">CCMP1102</strain>
    </source>
</reference>
<accession>A0A1E7EPJ7</accession>
<dbReference type="InParanoid" id="A0A1E7EPJ7"/>
<feature type="transmembrane region" description="Helical" evidence="2">
    <location>
        <begin position="12"/>
        <end position="29"/>
    </location>
</feature>
<dbReference type="OrthoDB" id="50977at2759"/>
<gene>
    <name evidence="3" type="ORF">FRACYDRAFT_250475</name>
</gene>
<proteinExistence type="predicted"/>
<keyword evidence="2" id="KW-0812">Transmembrane</keyword>
<keyword evidence="4" id="KW-1185">Reference proteome</keyword>
<dbReference type="EMBL" id="KV784383">
    <property type="protein sequence ID" value="OEU07851.1"/>
    <property type="molecule type" value="Genomic_DNA"/>
</dbReference>
<sequence length="328" mass="36918">MKLTAARYSELCAVLLVLLSLYVIFYFYIQIIVIDGALGGGSGTADEVDDLLFRQRSSSSLRHNNKNNHNHFFNSPSKRIIIQPFIGSIFNDEIRHYNSRRGTTTAAASSTIITSSSKVSSSSSSVHNNANTARNTTADTTTVVSNSSTNTNSRRRRRVLIISAAPRTKKHLIALWSSLECFTLDVDHVVVSAPTWTTDPLYCPTQMWGRKGCIVENFERQMSRQFPKEKTYGIFPSDVPKNMLSWTNTFHSWVRHPPYWNKLVKEQNFPVSKVNWKGMIDSINDSRLKTCTKFLVGNDNNNGSGGDDEERLSSWLNGFDFSLAKDAI</sequence>
<keyword evidence="2" id="KW-0472">Membrane</keyword>
<dbReference type="KEGG" id="fcy:FRACYDRAFT_250475"/>
<name>A0A1E7EPJ7_9STRA</name>
<feature type="region of interest" description="Disordered" evidence="1">
    <location>
        <begin position="123"/>
        <end position="151"/>
    </location>
</feature>
<protein>
    <recommendedName>
        <fullName evidence="5">Nucleotide-diphospho-sugar transferase domain-containing protein</fullName>
    </recommendedName>
</protein>
<evidence type="ECO:0000256" key="1">
    <source>
        <dbReference type="SAM" id="MobiDB-lite"/>
    </source>
</evidence>
<dbReference type="AlphaFoldDB" id="A0A1E7EPJ7"/>
<organism evidence="3 4">
    <name type="scientific">Fragilariopsis cylindrus CCMP1102</name>
    <dbReference type="NCBI Taxonomy" id="635003"/>
    <lineage>
        <taxon>Eukaryota</taxon>
        <taxon>Sar</taxon>
        <taxon>Stramenopiles</taxon>
        <taxon>Ochrophyta</taxon>
        <taxon>Bacillariophyta</taxon>
        <taxon>Bacillariophyceae</taxon>
        <taxon>Bacillariophycidae</taxon>
        <taxon>Bacillariales</taxon>
        <taxon>Bacillariaceae</taxon>
        <taxon>Fragilariopsis</taxon>
    </lineage>
</organism>
<evidence type="ECO:0008006" key="5">
    <source>
        <dbReference type="Google" id="ProtNLM"/>
    </source>
</evidence>
<evidence type="ECO:0000256" key="2">
    <source>
        <dbReference type="SAM" id="Phobius"/>
    </source>
</evidence>
<keyword evidence="2" id="KW-1133">Transmembrane helix</keyword>
<evidence type="ECO:0000313" key="4">
    <source>
        <dbReference type="Proteomes" id="UP000095751"/>
    </source>
</evidence>
<evidence type="ECO:0000313" key="3">
    <source>
        <dbReference type="EMBL" id="OEU07851.1"/>
    </source>
</evidence>
<dbReference type="Proteomes" id="UP000095751">
    <property type="component" value="Unassembled WGS sequence"/>
</dbReference>